<feature type="region of interest" description="Disordered" evidence="10">
    <location>
        <begin position="253"/>
        <end position="304"/>
    </location>
</feature>
<dbReference type="EMBL" id="MU865296">
    <property type="protein sequence ID" value="KAK4230903.1"/>
    <property type="molecule type" value="Genomic_DNA"/>
</dbReference>
<dbReference type="GO" id="GO:0005524">
    <property type="term" value="F:ATP binding"/>
    <property type="evidence" value="ECO:0007669"/>
    <property type="project" value="UniProtKB-KW"/>
</dbReference>
<reference evidence="14" key="2">
    <citation type="submission" date="2023-05" db="EMBL/GenBank/DDBJ databases">
        <authorList>
            <consortium name="Lawrence Berkeley National Laboratory"/>
            <person name="Steindorff A."/>
            <person name="Hensen N."/>
            <person name="Bonometti L."/>
            <person name="Westerberg I."/>
            <person name="Brannstrom I.O."/>
            <person name="Guillou S."/>
            <person name="Cros-Aarteil S."/>
            <person name="Calhoun S."/>
            <person name="Haridas S."/>
            <person name="Kuo A."/>
            <person name="Mondo S."/>
            <person name="Pangilinan J."/>
            <person name="Riley R."/>
            <person name="Labutti K."/>
            <person name="Andreopoulos B."/>
            <person name="Lipzen A."/>
            <person name="Chen C."/>
            <person name="Yanf M."/>
            <person name="Daum C."/>
            <person name="Ng V."/>
            <person name="Clum A."/>
            <person name="Ohm R."/>
            <person name="Martin F."/>
            <person name="Silar P."/>
            <person name="Natvig D."/>
            <person name="Lalanne C."/>
            <person name="Gautier V."/>
            <person name="Ament-Velasquez S.L."/>
            <person name="Kruys A."/>
            <person name="Hutchinson M.I."/>
            <person name="Powell A.J."/>
            <person name="Barry K."/>
            <person name="Miller A.N."/>
            <person name="Grigoriev I.V."/>
            <person name="Debuchy R."/>
            <person name="Gladieux P."/>
            <person name="Thoren M.H."/>
            <person name="Johannesson H."/>
        </authorList>
    </citation>
    <scope>NUCLEOTIDE SEQUENCE</scope>
    <source>
        <strain evidence="14">CBS 990.96</strain>
    </source>
</reference>
<dbReference type="CDD" id="cd03253">
    <property type="entry name" value="ABCC_ATM1_transporter"/>
    <property type="match status" value="1"/>
</dbReference>
<dbReference type="PANTHER" id="PTHR24221">
    <property type="entry name" value="ATP-BINDING CASSETTE SUB-FAMILY B"/>
    <property type="match status" value="1"/>
</dbReference>
<comment type="subcellular location">
    <subcellularLocation>
        <location evidence="1">Membrane</location>
        <topology evidence="1">Multi-pass membrane protein</topology>
    </subcellularLocation>
</comment>
<evidence type="ECO:0000256" key="5">
    <source>
        <dbReference type="ARBA" id="ARBA00022840"/>
    </source>
</evidence>
<dbReference type="InterPro" id="IPR011527">
    <property type="entry name" value="ABC1_TM_dom"/>
</dbReference>
<feature type="domain" description="ABC transmembrane type-1" evidence="13">
    <location>
        <begin position="352"/>
        <end position="643"/>
    </location>
</feature>
<dbReference type="GO" id="GO:0140359">
    <property type="term" value="F:ABC-type transporter activity"/>
    <property type="evidence" value="ECO:0007669"/>
    <property type="project" value="InterPro"/>
</dbReference>
<evidence type="ECO:0000256" key="9">
    <source>
        <dbReference type="ARBA" id="ARBA00024363"/>
    </source>
</evidence>
<dbReference type="InterPro" id="IPR017871">
    <property type="entry name" value="ABC_transporter-like_CS"/>
</dbReference>
<dbReference type="InterPro" id="IPR036640">
    <property type="entry name" value="ABC1_TM_sf"/>
</dbReference>
<feature type="transmembrane region" description="Helical" evidence="11">
    <location>
        <begin position="97"/>
        <end position="120"/>
    </location>
</feature>
<evidence type="ECO:0000256" key="3">
    <source>
        <dbReference type="ARBA" id="ARBA00022692"/>
    </source>
</evidence>
<accession>A0AAN7BXS7</accession>
<feature type="transmembrane region" description="Helical" evidence="11">
    <location>
        <begin position="590"/>
        <end position="608"/>
    </location>
</feature>
<evidence type="ECO:0000256" key="2">
    <source>
        <dbReference type="ARBA" id="ARBA00022448"/>
    </source>
</evidence>
<feature type="domain" description="ABC transporter" evidence="12">
    <location>
        <begin position="677"/>
        <end position="913"/>
    </location>
</feature>
<evidence type="ECO:0000256" key="6">
    <source>
        <dbReference type="ARBA" id="ARBA00022946"/>
    </source>
</evidence>
<evidence type="ECO:0000256" key="11">
    <source>
        <dbReference type="SAM" id="Phobius"/>
    </source>
</evidence>
<evidence type="ECO:0000256" key="10">
    <source>
        <dbReference type="SAM" id="MobiDB-lite"/>
    </source>
</evidence>
<evidence type="ECO:0000259" key="13">
    <source>
        <dbReference type="PROSITE" id="PS50929"/>
    </source>
</evidence>
<dbReference type="PROSITE" id="PS00211">
    <property type="entry name" value="ABC_TRANSPORTER_1"/>
    <property type="match status" value="1"/>
</dbReference>
<evidence type="ECO:0000256" key="4">
    <source>
        <dbReference type="ARBA" id="ARBA00022741"/>
    </source>
</evidence>
<evidence type="ECO:0000256" key="7">
    <source>
        <dbReference type="ARBA" id="ARBA00022989"/>
    </source>
</evidence>
<comment type="caution">
    <text evidence="14">The sequence shown here is derived from an EMBL/GenBank/DDBJ whole genome shotgun (WGS) entry which is preliminary data.</text>
</comment>
<keyword evidence="5" id="KW-0067">ATP-binding</keyword>
<dbReference type="SUPFAM" id="SSF52540">
    <property type="entry name" value="P-loop containing nucleoside triphosphate hydrolases"/>
    <property type="match status" value="1"/>
</dbReference>
<dbReference type="FunFam" id="1.20.1560.10:FF:000050">
    <property type="entry name" value="Vacuolar ABC heavy metal transporter (Hmt1)"/>
    <property type="match status" value="1"/>
</dbReference>
<keyword evidence="6" id="KW-0809">Transit peptide</keyword>
<dbReference type="InterPro" id="IPR003439">
    <property type="entry name" value="ABC_transporter-like_ATP-bd"/>
</dbReference>
<dbReference type="InterPro" id="IPR039421">
    <property type="entry name" value="Type_1_exporter"/>
</dbReference>
<organism evidence="14 15">
    <name type="scientific">Podospora fimiseda</name>
    <dbReference type="NCBI Taxonomy" id="252190"/>
    <lineage>
        <taxon>Eukaryota</taxon>
        <taxon>Fungi</taxon>
        <taxon>Dikarya</taxon>
        <taxon>Ascomycota</taxon>
        <taxon>Pezizomycotina</taxon>
        <taxon>Sordariomycetes</taxon>
        <taxon>Sordariomycetidae</taxon>
        <taxon>Sordariales</taxon>
        <taxon>Podosporaceae</taxon>
        <taxon>Podospora</taxon>
    </lineage>
</organism>
<dbReference type="GO" id="GO:0005774">
    <property type="term" value="C:vacuolar membrane"/>
    <property type="evidence" value="ECO:0007669"/>
    <property type="project" value="TreeGrafter"/>
</dbReference>
<dbReference type="PANTHER" id="PTHR24221:SF651">
    <property type="entry name" value="HEAVY METAL TOLERANCE PROTEIN"/>
    <property type="match status" value="1"/>
</dbReference>
<feature type="transmembrane region" description="Helical" evidence="11">
    <location>
        <begin position="140"/>
        <end position="159"/>
    </location>
</feature>
<dbReference type="InterPro" id="IPR003593">
    <property type="entry name" value="AAA+_ATPase"/>
</dbReference>
<dbReference type="Gene3D" id="1.20.1560.10">
    <property type="entry name" value="ABC transporter type 1, transmembrane domain"/>
    <property type="match status" value="1"/>
</dbReference>
<dbReference type="GO" id="GO:0000041">
    <property type="term" value="P:transition metal ion transport"/>
    <property type="evidence" value="ECO:0007669"/>
    <property type="project" value="UniProtKB-ARBA"/>
</dbReference>
<feature type="transmembrane region" description="Helical" evidence="11">
    <location>
        <begin position="26"/>
        <end position="46"/>
    </location>
</feature>
<evidence type="ECO:0000256" key="8">
    <source>
        <dbReference type="ARBA" id="ARBA00023136"/>
    </source>
</evidence>
<feature type="compositionally biased region" description="Polar residues" evidence="10">
    <location>
        <begin position="949"/>
        <end position="967"/>
    </location>
</feature>
<keyword evidence="15" id="KW-1185">Reference proteome</keyword>
<protein>
    <submittedName>
        <fullName evidence="14">Heavy metal tolerance protein</fullName>
    </submittedName>
</protein>
<feature type="compositionally biased region" description="Polar residues" evidence="10">
    <location>
        <begin position="1017"/>
        <end position="1028"/>
    </location>
</feature>
<dbReference type="PROSITE" id="PS50929">
    <property type="entry name" value="ABC_TM1F"/>
    <property type="match status" value="1"/>
</dbReference>
<reference evidence="14" key="1">
    <citation type="journal article" date="2023" name="Mol. Phylogenet. Evol.">
        <title>Genome-scale phylogeny and comparative genomics of the fungal order Sordariales.</title>
        <authorList>
            <person name="Hensen N."/>
            <person name="Bonometti L."/>
            <person name="Westerberg I."/>
            <person name="Brannstrom I.O."/>
            <person name="Guillou S."/>
            <person name="Cros-Aarteil S."/>
            <person name="Calhoun S."/>
            <person name="Haridas S."/>
            <person name="Kuo A."/>
            <person name="Mondo S."/>
            <person name="Pangilinan J."/>
            <person name="Riley R."/>
            <person name="LaButti K."/>
            <person name="Andreopoulos B."/>
            <person name="Lipzen A."/>
            <person name="Chen C."/>
            <person name="Yan M."/>
            <person name="Daum C."/>
            <person name="Ng V."/>
            <person name="Clum A."/>
            <person name="Steindorff A."/>
            <person name="Ohm R.A."/>
            <person name="Martin F."/>
            <person name="Silar P."/>
            <person name="Natvig D.O."/>
            <person name="Lalanne C."/>
            <person name="Gautier V."/>
            <person name="Ament-Velasquez S.L."/>
            <person name="Kruys A."/>
            <person name="Hutchinson M.I."/>
            <person name="Powell A.J."/>
            <person name="Barry K."/>
            <person name="Miller A.N."/>
            <person name="Grigoriev I.V."/>
            <person name="Debuchy R."/>
            <person name="Gladieux P."/>
            <person name="Hiltunen Thoren M."/>
            <person name="Johannesson H."/>
        </authorList>
    </citation>
    <scope>NUCLEOTIDE SEQUENCE</scope>
    <source>
        <strain evidence="14">CBS 990.96</strain>
    </source>
</reference>
<dbReference type="Proteomes" id="UP001301958">
    <property type="component" value="Unassembled WGS sequence"/>
</dbReference>
<dbReference type="GO" id="GO:0016887">
    <property type="term" value="F:ATP hydrolysis activity"/>
    <property type="evidence" value="ECO:0007669"/>
    <property type="project" value="InterPro"/>
</dbReference>
<dbReference type="Pfam" id="PF00664">
    <property type="entry name" value="ABC_membrane"/>
    <property type="match status" value="1"/>
</dbReference>
<feature type="transmembrane region" description="Helical" evidence="11">
    <location>
        <begin position="499"/>
        <end position="520"/>
    </location>
</feature>
<proteinExistence type="inferred from homology"/>
<keyword evidence="3 11" id="KW-0812">Transmembrane</keyword>
<feature type="transmembrane region" description="Helical" evidence="11">
    <location>
        <begin position="349"/>
        <end position="374"/>
    </location>
</feature>
<feature type="transmembrane region" description="Helical" evidence="11">
    <location>
        <begin position="222"/>
        <end position="242"/>
    </location>
</feature>
<dbReference type="AlphaFoldDB" id="A0AAN7BXS7"/>
<evidence type="ECO:0000259" key="12">
    <source>
        <dbReference type="PROSITE" id="PS50893"/>
    </source>
</evidence>
<feature type="transmembrane region" description="Helical" evidence="11">
    <location>
        <begin position="171"/>
        <end position="198"/>
    </location>
</feature>
<feature type="region of interest" description="Disordered" evidence="10">
    <location>
        <begin position="940"/>
        <end position="1034"/>
    </location>
</feature>
<keyword evidence="8 11" id="KW-0472">Membrane</keyword>
<feature type="compositionally biased region" description="Basic and acidic residues" evidence="10">
    <location>
        <begin position="993"/>
        <end position="1011"/>
    </location>
</feature>
<comment type="similarity">
    <text evidence="9">Belongs to the ABC transporter superfamily. ABCB family. Heavy Metal importer (TC 3.A.1.210) subfamily.</text>
</comment>
<evidence type="ECO:0000313" key="15">
    <source>
        <dbReference type="Proteomes" id="UP001301958"/>
    </source>
</evidence>
<dbReference type="SMART" id="SM00382">
    <property type="entry name" value="AAA"/>
    <property type="match status" value="1"/>
</dbReference>
<evidence type="ECO:0000313" key="14">
    <source>
        <dbReference type="EMBL" id="KAK4230903.1"/>
    </source>
</evidence>
<gene>
    <name evidence="14" type="ORF">QBC38DRAFT_11577</name>
</gene>
<dbReference type="FunFam" id="3.40.50.300:FF:000186">
    <property type="entry name" value="ATP-binding cassette sub-family B member 7, mitochondrial"/>
    <property type="match status" value="1"/>
</dbReference>
<keyword evidence="4" id="KW-0547">Nucleotide-binding</keyword>
<feature type="compositionally biased region" description="Basic and acidic residues" evidence="10">
    <location>
        <begin position="970"/>
        <end position="981"/>
    </location>
</feature>
<dbReference type="PROSITE" id="PS50893">
    <property type="entry name" value="ABC_TRANSPORTER_2"/>
    <property type="match status" value="1"/>
</dbReference>
<dbReference type="SUPFAM" id="SSF90123">
    <property type="entry name" value="ABC transporter transmembrane region"/>
    <property type="match status" value="1"/>
</dbReference>
<feature type="compositionally biased region" description="Basic and acidic residues" evidence="10">
    <location>
        <begin position="253"/>
        <end position="263"/>
    </location>
</feature>
<dbReference type="CDD" id="cd18583">
    <property type="entry name" value="ABC_6TM_HMT1"/>
    <property type="match status" value="1"/>
</dbReference>
<keyword evidence="7 11" id="KW-1133">Transmembrane helix</keyword>
<dbReference type="Pfam" id="PF00005">
    <property type="entry name" value="ABC_tran"/>
    <property type="match status" value="1"/>
</dbReference>
<feature type="compositionally biased region" description="Polar residues" evidence="10">
    <location>
        <begin position="266"/>
        <end position="298"/>
    </location>
</feature>
<feature type="region of interest" description="Disordered" evidence="10">
    <location>
        <begin position="56"/>
        <end position="88"/>
    </location>
</feature>
<evidence type="ECO:0000256" key="1">
    <source>
        <dbReference type="ARBA" id="ARBA00004141"/>
    </source>
</evidence>
<sequence length="1034" mass="115658">MDALSKNSGPVQSLTTAQMVYLKTQLFSPVVLLLVFVITAGIHSVITARSEEEFVHPTATGPGGKPLPVTKRKREQREAADDQESIRGNSTPASSAIFKYLTGATILSFLINGFAIGSHISQSAKQQKTEGVFWWCGEERVVYVVGSAFLWLYILISLFEWRDSPSIVHAIFWFFSTVGEVIILSAFTVTVTSGTYLLEDGNKSGKPTQPDNGLDGWDAIDLAVGSTRLFLIVLLVFLYTVFRTKSHLKARRALDEETNRSDSDESTPLLNGNQDSHGRSRQNPDYSSTNSDANGTSNEVRDQGYPKCDEEAAFYRPEKLPHKTWFEYCRGYSVFFPYLWPSDSVKLKCTIFVCFVLVIAQRIVNILVPAQIGIVMKIFADISHPKEGENPKDLWFHLGLLMVFKLLQGNSGLLGSLRSIFWVDVSQHTYLALTTSAFEHVHWLSLDFHLGKRTGEVLSALNKGASINQFLEQVTFQVLPMLIDLLAAILYFYAIFGPIYALFATIMTFYYLYLTIRMAATRADQRRDMVNADREEEAVKNDSITSYETVKYFNAEPYEFKRYRGAIKTFQEAEAKVTWGINIMNMAQTWVFMTGFFVSMGAMAYQVSEGQRDIGDFTTLLMYLGQLQGPLNFFGTFYRTVQQAMISGERLLELFKIRPTVVDRAGVLPLYEPKGHIKWTNVGFSYDKRRTALEDLSFECKPGTTTAFVGESGGGKSTVFRLMFRYYDSQEGKIEMDGQDVKDLTIDSVRRAIGVVPQDTILFNETLMYNLKYANPSATDEEVYEACRSASIHDRIMSFPDGYDTKVGERGLRLSGGEKQRVAIARTILKDPKIIMLDEATSALDGETEQKIQSKLIGGKFGQDRTVLIIAHRLSTITHADQIIVMHAGSMVEKGTHEELLALKGRYASMWEKHCRAEQAAEHARDATRKAKKLMCQANLSRGDDGSDGYTSMASSALLPTSPNSPAVSAREHDDSSEDSHSSASTLGDEDEHSPCQHLEEGAQRNGERRPLLYSFPSGTTAGYSTEAPNRVDR</sequence>
<name>A0AAN7BXS7_9PEZI</name>
<dbReference type="InterPro" id="IPR027417">
    <property type="entry name" value="P-loop_NTPase"/>
</dbReference>
<keyword evidence="2" id="KW-0813">Transport</keyword>
<dbReference type="Gene3D" id="3.40.50.300">
    <property type="entry name" value="P-loop containing nucleotide triphosphate hydrolases"/>
    <property type="match status" value="1"/>
</dbReference>